<dbReference type="Pfam" id="PF18758">
    <property type="entry name" value="KDZ"/>
    <property type="match status" value="1"/>
</dbReference>
<dbReference type="InterPro" id="IPR041457">
    <property type="entry name" value="CxC2_KDZ-assoc"/>
</dbReference>
<dbReference type="VEuPathDB" id="FungiDB:PLEOSDRAFT_1076495"/>
<feature type="domain" description="CxC2-like cysteine cluster KDZ transposase-associated" evidence="1">
    <location>
        <begin position="109"/>
        <end position="216"/>
    </location>
</feature>
<protein>
    <recommendedName>
        <fullName evidence="1">CxC2-like cysteine cluster KDZ transposase-associated domain-containing protein</fullName>
    </recommendedName>
</protein>
<dbReference type="PANTHER" id="PTHR33096">
    <property type="entry name" value="CXC2 DOMAIN-CONTAINING PROTEIN"/>
    <property type="match status" value="1"/>
</dbReference>
<organism evidence="2 3">
    <name type="scientific">Pleurotus ostreatus (strain PC15)</name>
    <name type="common">Oyster mushroom</name>
    <dbReference type="NCBI Taxonomy" id="1137138"/>
    <lineage>
        <taxon>Eukaryota</taxon>
        <taxon>Fungi</taxon>
        <taxon>Dikarya</taxon>
        <taxon>Basidiomycota</taxon>
        <taxon>Agaricomycotina</taxon>
        <taxon>Agaricomycetes</taxon>
        <taxon>Agaricomycetidae</taxon>
        <taxon>Agaricales</taxon>
        <taxon>Pleurotineae</taxon>
        <taxon>Pleurotaceae</taxon>
        <taxon>Pleurotus</taxon>
    </lineage>
</organism>
<dbReference type="Proteomes" id="UP000027073">
    <property type="component" value="Unassembled WGS sequence"/>
</dbReference>
<dbReference type="InParanoid" id="A0A067P0H3"/>
<dbReference type="STRING" id="1137138.A0A067P0H3"/>
<evidence type="ECO:0000313" key="2">
    <source>
        <dbReference type="EMBL" id="KDQ29892.1"/>
    </source>
</evidence>
<dbReference type="HOGENOM" id="CLU_003703_13_0_1"/>
<dbReference type="OrthoDB" id="3257338at2759"/>
<dbReference type="InterPro" id="IPR040521">
    <property type="entry name" value="KDZ"/>
</dbReference>
<sequence length="897" mass="101691">MIEPEESMESGTLTRFVSRNRTIGDNPLLVWTSEIDLFVEEFLRLEGRGGIDCTTVICASCGAVEGTFRCSQCLDTRLFCRDCLMTRHLTLPFHIVDMWNGRFFERRNLRVLGLRIQLNHAPGDACPRVDTAFNESFVIISLNGIFTVNLDFCNCTQGVAKSTQLLRSRLFPATIVEPRTAATFEVLRLFQLLTFGSKVSGYEFYQTLVRLSNNLGENVPERYSAFMRIVREWRHIRLLKRSGRGHDPTGVAGTKEGECAVLCPACPHPGKNLPHNWQTDHSKAWLYSLFVAIDANFRLKRLAASNNVRDPGLNKGYAYFVDEKKYKAFLNATGSLPPEEPSTCNNYDAVKLATIRGGKGMTTSGVGTIECSRHDMKRPLSVGDLQLGERYCNMDYLYFSSLRNHSPHLVVTSYDIACQWSRNLGARAASYPKELLGPRFHELSIKYLVPKFHLYAHRNECQINYSFNLTPNIGRTDGESPERGWAAMNPVASSTKEMGPGSRRDTLDDHFGDYNWRKVISLHTSLLRKLQEALQMRAEHVKAFKAFSDGLPAEITAGFSKLIWAWEADPANSTNPYEPTLQAISQAKIRLELAEEDAAAMARYQASAAHNSISPSVFIAQGLELQDQQIRLRMDTKALSSNSTDHQRTVIIERRNRLRRRILGWRGIQDIYMPGVTSLRSNEVEGDTQVNAEDLILLLPSEVVNIVSVPSAAAYEWRLRYGQAFDTLSDLRRNLLVLSSMYQSKDRYSRGQQHNTRSVMLVKNVQARVNAAVHKYRACRSALLALGRVLGQSDWELILQPLADSDVRGLRDGQDAASSEGRRTLSWIWAAERTNDAELNEGMNEALRIEWCKTRARAQRWQEECVLLGEEMRRVLEFHRWQAKEWETRAAWGGDAR</sequence>
<dbReference type="PANTHER" id="PTHR33096:SF1">
    <property type="entry name" value="CXC1-LIKE CYSTEINE CLUSTER ASSOCIATED WITH KDZ TRANSPOSASES DOMAIN-CONTAINING PROTEIN"/>
    <property type="match status" value="1"/>
</dbReference>
<reference evidence="3" key="1">
    <citation type="journal article" date="2014" name="Proc. Natl. Acad. Sci. U.S.A.">
        <title>Extensive sampling of basidiomycete genomes demonstrates inadequacy of the white-rot/brown-rot paradigm for wood decay fungi.</title>
        <authorList>
            <person name="Riley R."/>
            <person name="Salamov A.A."/>
            <person name="Brown D.W."/>
            <person name="Nagy L.G."/>
            <person name="Floudas D."/>
            <person name="Held B.W."/>
            <person name="Levasseur A."/>
            <person name="Lombard V."/>
            <person name="Morin E."/>
            <person name="Otillar R."/>
            <person name="Lindquist E.A."/>
            <person name="Sun H."/>
            <person name="LaButti K.M."/>
            <person name="Schmutz J."/>
            <person name="Jabbour D."/>
            <person name="Luo H."/>
            <person name="Baker S.E."/>
            <person name="Pisabarro A.G."/>
            <person name="Walton J.D."/>
            <person name="Blanchette R.A."/>
            <person name="Henrissat B."/>
            <person name="Martin F."/>
            <person name="Cullen D."/>
            <person name="Hibbett D.S."/>
            <person name="Grigoriev I.V."/>
        </authorList>
    </citation>
    <scope>NUCLEOTIDE SEQUENCE [LARGE SCALE GENOMIC DNA]</scope>
    <source>
        <strain evidence="3">PC15</strain>
    </source>
</reference>
<dbReference type="Pfam" id="PF18803">
    <property type="entry name" value="CxC2"/>
    <property type="match status" value="1"/>
</dbReference>
<dbReference type="AlphaFoldDB" id="A0A067P0H3"/>
<accession>A0A067P0H3</accession>
<proteinExistence type="predicted"/>
<gene>
    <name evidence="2" type="ORF">PLEOSDRAFT_1076495</name>
</gene>
<dbReference type="EMBL" id="KL198007">
    <property type="protein sequence ID" value="KDQ29892.1"/>
    <property type="molecule type" value="Genomic_DNA"/>
</dbReference>
<evidence type="ECO:0000313" key="3">
    <source>
        <dbReference type="Proteomes" id="UP000027073"/>
    </source>
</evidence>
<name>A0A067P0H3_PLEO1</name>
<evidence type="ECO:0000259" key="1">
    <source>
        <dbReference type="Pfam" id="PF18803"/>
    </source>
</evidence>